<protein>
    <recommendedName>
        <fullName evidence="4">Secreted protein</fullName>
    </recommendedName>
</protein>
<evidence type="ECO:0000256" key="1">
    <source>
        <dbReference type="SAM" id="SignalP"/>
    </source>
</evidence>
<gene>
    <name evidence="2" type="ORF">DUNSADRAFT_4141</name>
</gene>
<dbReference type="Proteomes" id="UP000815325">
    <property type="component" value="Unassembled WGS sequence"/>
</dbReference>
<dbReference type="EMBL" id="MU071181">
    <property type="protein sequence ID" value="KAF5826209.1"/>
    <property type="molecule type" value="Genomic_DNA"/>
</dbReference>
<accession>A0ABQ7FUY1</accession>
<proteinExistence type="predicted"/>
<reference evidence="2" key="1">
    <citation type="submission" date="2017-08" db="EMBL/GenBank/DDBJ databases">
        <authorList>
            <person name="Polle J.E."/>
            <person name="Barry K."/>
            <person name="Cushman J."/>
            <person name="Schmutz J."/>
            <person name="Tran D."/>
            <person name="Hathwaick L.T."/>
            <person name="Yim W.C."/>
            <person name="Jenkins J."/>
            <person name="Mckie-Krisberg Z.M."/>
            <person name="Prochnik S."/>
            <person name="Lindquist E."/>
            <person name="Dockter R.B."/>
            <person name="Adam C."/>
            <person name="Molina H."/>
            <person name="Bunkerborg J."/>
            <person name="Jin E."/>
            <person name="Buchheim M."/>
            <person name="Magnuson J."/>
        </authorList>
    </citation>
    <scope>NUCLEOTIDE SEQUENCE</scope>
    <source>
        <strain evidence="2">CCAP 19/18</strain>
    </source>
</reference>
<keyword evidence="1" id="KW-0732">Signal</keyword>
<comment type="caution">
    <text evidence="2">The sequence shown here is derived from an EMBL/GenBank/DDBJ whole genome shotgun (WGS) entry which is preliminary data.</text>
</comment>
<evidence type="ECO:0000313" key="3">
    <source>
        <dbReference type="Proteomes" id="UP000815325"/>
    </source>
</evidence>
<evidence type="ECO:0000313" key="2">
    <source>
        <dbReference type="EMBL" id="KAF5826209.1"/>
    </source>
</evidence>
<sequence length="140" mass="14618">MQFASGSRCLTAQCLALVVLQPFSGSVKNFSGCQMSFSGCQLPFSGALPTVFQRVFCHLSLSGCFANCLSPGALPFSWCIANCLSTGANGPSAGAVPILFKGLHCQLSFNGCIVICLLVGANFLSAEALPFVFQRAPNVI</sequence>
<evidence type="ECO:0008006" key="4">
    <source>
        <dbReference type="Google" id="ProtNLM"/>
    </source>
</evidence>
<feature type="signal peptide" evidence="1">
    <location>
        <begin position="1"/>
        <end position="16"/>
    </location>
</feature>
<keyword evidence="3" id="KW-1185">Reference proteome</keyword>
<feature type="chain" id="PRO_5046339565" description="Secreted protein" evidence="1">
    <location>
        <begin position="17"/>
        <end position="140"/>
    </location>
</feature>
<organism evidence="2 3">
    <name type="scientific">Dunaliella salina</name>
    <name type="common">Green alga</name>
    <name type="synonym">Protococcus salinus</name>
    <dbReference type="NCBI Taxonomy" id="3046"/>
    <lineage>
        <taxon>Eukaryota</taxon>
        <taxon>Viridiplantae</taxon>
        <taxon>Chlorophyta</taxon>
        <taxon>core chlorophytes</taxon>
        <taxon>Chlorophyceae</taxon>
        <taxon>CS clade</taxon>
        <taxon>Chlamydomonadales</taxon>
        <taxon>Dunaliellaceae</taxon>
        <taxon>Dunaliella</taxon>
    </lineage>
</organism>
<name>A0ABQ7FUY1_DUNSA</name>